<dbReference type="PANTHER" id="PTHR11439:SF463">
    <property type="entry name" value="REVERSE TRANSCRIPTASE TY1_COPIA-TYPE DOMAIN-CONTAINING PROTEIN"/>
    <property type="match status" value="1"/>
</dbReference>
<evidence type="ECO:0000259" key="1">
    <source>
        <dbReference type="Pfam" id="PF07727"/>
    </source>
</evidence>
<dbReference type="InterPro" id="IPR013103">
    <property type="entry name" value="RVT_2"/>
</dbReference>
<proteinExistence type="predicted"/>
<evidence type="ECO:0000313" key="3">
    <source>
        <dbReference type="Proteomes" id="UP000734854"/>
    </source>
</evidence>
<dbReference type="InterPro" id="IPR043502">
    <property type="entry name" value="DNA/RNA_pol_sf"/>
</dbReference>
<keyword evidence="3" id="KW-1185">Reference proteome</keyword>
<dbReference type="AlphaFoldDB" id="A0A8J5GHV2"/>
<dbReference type="PANTHER" id="PTHR11439">
    <property type="entry name" value="GAG-POL-RELATED RETROTRANSPOSON"/>
    <property type="match status" value="1"/>
</dbReference>
<dbReference type="Pfam" id="PF07727">
    <property type="entry name" value="RVT_2"/>
    <property type="match status" value="1"/>
</dbReference>
<reference evidence="2 3" key="1">
    <citation type="submission" date="2020-08" db="EMBL/GenBank/DDBJ databases">
        <title>Plant Genome Project.</title>
        <authorList>
            <person name="Zhang R.-G."/>
        </authorList>
    </citation>
    <scope>NUCLEOTIDE SEQUENCE [LARGE SCALE GENOMIC DNA]</scope>
    <source>
        <tissue evidence="2">Rhizome</tissue>
    </source>
</reference>
<gene>
    <name evidence="2" type="ORF">ZIOFF_040710</name>
</gene>
<dbReference type="EMBL" id="JACMSC010000011">
    <property type="protein sequence ID" value="KAG6500852.1"/>
    <property type="molecule type" value="Genomic_DNA"/>
</dbReference>
<name>A0A8J5GHV2_ZINOF</name>
<dbReference type="Proteomes" id="UP000734854">
    <property type="component" value="Unassembled WGS sequence"/>
</dbReference>
<comment type="caution">
    <text evidence="2">The sequence shown here is derived from an EMBL/GenBank/DDBJ whole genome shotgun (WGS) entry which is preliminary data.</text>
</comment>
<evidence type="ECO:0000313" key="2">
    <source>
        <dbReference type="EMBL" id="KAG6500852.1"/>
    </source>
</evidence>
<protein>
    <recommendedName>
        <fullName evidence="1">Reverse transcriptase Ty1/copia-type domain-containing protein</fullName>
    </recommendedName>
</protein>
<accession>A0A8J5GHV2</accession>
<organism evidence="2 3">
    <name type="scientific">Zingiber officinale</name>
    <name type="common">Ginger</name>
    <name type="synonym">Amomum zingiber</name>
    <dbReference type="NCBI Taxonomy" id="94328"/>
    <lineage>
        <taxon>Eukaryota</taxon>
        <taxon>Viridiplantae</taxon>
        <taxon>Streptophyta</taxon>
        <taxon>Embryophyta</taxon>
        <taxon>Tracheophyta</taxon>
        <taxon>Spermatophyta</taxon>
        <taxon>Magnoliopsida</taxon>
        <taxon>Liliopsida</taxon>
        <taxon>Zingiberales</taxon>
        <taxon>Zingiberaceae</taxon>
        <taxon>Zingiber</taxon>
    </lineage>
</organism>
<feature type="domain" description="Reverse transcriptase Ty1/copia-type" evidence="1">
    <location>
        <begin position="10"/>
        <end position="86"/>
    </location>
</feature>
<dbReference type="SUPFAM" id="SSF56672">
    <property type="entry name" value="DNA/RNA polymerases"/>
    <property type="match status" value="1"/>
</dbReference>
<sequence>MARQVTALLVYLDDIIVIGNDENEKHDLKQQLIKEFEIKELSKLKYFLGIEVAYSPKGIFISRQKHVTNLLAETEKIGCKPISNPIDPNHKIGEAKAEPTVDKRMYQRLVSRLIYLAHTRPNIAYAMSAISQFMHDPRASHL</sequence>